<dbReference type="Proteomes" id="UP000499080">
    <property type="component" value="Unassembled WGS sequence"/>
</dbReference>
<comment type="caution">
    <text evidence="1">The sequence shown here is derived from an EMBL/GenBank/DDBJ whole genome shotgun (WGS) entry which is preliminary data.</text>
</comment>
<protein>
    <submittedName>
        <fullName evidence="1">Uncharacterized protein</fullName>
    </submittedName>
</protein>
<accession>A0A4Y2DBZ6</accession>
<evidence type="ECO:0000313" key="1">
    <source>
        <dbReference type="EMBL" id="GBM14240.1"/>
    </source>
</evidence>
<dbReference type="AlphaFoldDB" id="A0A4Y2DBZ6"/>
<evidence type="ECO:0000313" key="2">
    <source>
        <dbReference type="Proteomes" id="UP000499080"/>
    </source>
</evidence>
<name>A0A4Y2DBZ6_ARAVE</name>
<reference evidence="1 2" key="1">
    <citation type="journal article" date="2019" name="Sci. Rep.">
        <title>Orb-weaving spider Araneus ventricosus genome elucidates the spidroin gene catalogue.</title>
        <authorList>
            <person name="Kono N."/>
            <person name="Nakamura H."/>
            <person name="Ohtoshi R."/>
            <person name="Moran D.A.P."/>
            <person name="Shinohara A."/>
            <person name="Yoshida Y."/>
            <person name="Fujiwara M."/>
            <person name="Mori M."/>
            <person name="Tomita M."/>
            <person name="Arakawa K."/>
        </authorList>
    </citation>
    <scope>NUCLEOTIDE SEQUENCE [LARGE SCALE GENOMIC DNA]</scope>
</reference>
<dbReference type="EMBL" id="BGPR01000340">
    <property type="protein sequence ID" value="GBM14240.1"/>
    <property type="molecule type" value="Genomic_DNA"/>
</dbReference>
<proteinExistence type="predicted"/>
<organism evidence="1 2">
    <name type="scientific">Araneus ventricosus</name>
    <name type="common">Orbweaver spider</name>
    <name type="synonym">Epeira ventricosa</name>
    <dbReference type="NCBI Taxonomy" id="182803"/>
    <lineage>
        <taxon>Eukaryota</taxon>
        <taxon>Metazoa</taxon>
        <taxon>Ecdysozoa</taxon>
        <taxon>Arthropoda</taxon>
        <taxon>Chelicerata</taxon>
        <taxon>Arachnida</taxon>
        <taxon>Araneae</taxon>
        <taxon>Araneomorphae</taxon>
        <taxon>Entelegynae</taxon>
        <taxon>Araneoidea</taxon>
        <taxon>Araneidae</taxon>
        <taxon>Araneus</taxon>
    </lineage>
</organism>
<keyword evidence="2" id="KW-1185">Reference proteome</keyword>
<gene>
    <name evidence="1" type="ORF">AVEN_167322_1</name>
</gene>
<sequence length="104" mass="12111">MPFRPKPQITRTSVCPVRPYERKPTHTQRNVLSYERPHLIIRTHDDHACNAPRMSENTDKPYLVRYSLRIYVQDSYCDVCPNSTLIKDCVCAPMCSHFQISSGQ</sequence>